<dbReference type="VEuPathDB" id="MicrosporidiaDB:G9O61_00g010960"/>
<proteinExistence type="predicted"/>
<dbReference type="PROSITE" id="PS50086">
    <property type="entry name" value="TBC_RABGAP"/>
    <property type="match status" value="1"/>
</dbReference>
<gene>
    <name evidence="2" type="ORF">AAJ76_3700032582</name>
</gene>
<dbReference type="SMART" id="SM00164">
    <property type="entry name" value="TBC"/>
    <property type="match status" value="1"/>
</dbReference>
<dbReference type="InterPro" id="IPR000195">
    <property type="entry name" value="Rab-GAP-TBC_dom"/>
</dbReference>
<dbReference type="SUPFAM" id="SSF47923">
    <property type="entry name" value="Ypt/Rab-GAP domain of gyp1p"/>
    <property type="match status" value="2"/>
</dbReference>
<dbReference type="AlphaFoldDB" id="A0A0F9ZBB2"/>
<reference evidence="2 3" key="1">
    <citation type="journal article" date="2015" name="Environ. Microbiol.">
        <title>Genome analyses suggest the presence of polyploidy and recent human-driven expansions in eight global populations of the honeybee pathogen Nosema ceranae.</title>
        <authorList>
            <person name="Pelin A."/>
            <person name="Selman M."/>
            <person name="Aris-Brosou S."/>
            <person name="Farinelli L."/>
            <person name="Corradi N."/>
        </authorList>
    </citation>
    <scope>NUCLEOTIDE SEQUENCE [LARGE SCALE GENOMIC DNA]</scope>
    <source>
        <strain evidence="2 3">PA08 1199</strain>
    </source>
</reference>
<evidence type="ECO:0000259" key="1">
    <source>
        <dbReference type="PROSITE" id="PS50086"/>
    </source>
</evidence>
<dbReference type="Pfam" id="PF00566">
    <property type="entry name" value="RabGAP-TBC"/>
    <property type="match status" value="1"/>
</dbReference>
<dbReference type="InterPro" id="IPR035969">
    <property type="entry name" value="Rab-GAP_TBC_sf"/>
</dbReference>
<dbReference type="Gene3D" id="1.10.472.80">
    <property type="entry name" value="Ypt/Rab-GAP domain of gyp1p, domain 3"/>
    <property type="match status" value="1"/>
</dbReference>
<dbReference type="GeneID" id="36320308"/>
<dbReference type="VEuPathDB" id="MicrosporidiaDB:AAJ76_3700032582"/>
<keyword evidence="3" id="KW-1185">Reference proteome</keyword>
<dbReference type="EMBL" id="JPQZ01000037">
    <property type="protein sequence ID" value="KKO74979.1"/>
    <property type="molecule type" value="Genomic_DNA"/>
</dbReference>
<sequence>MSHTNSIKKILSHKFIDEVKLRKYIKKLMIPLGPEVWTVFLKGGHSDEYTALVEMSFNHNNSYTPSEDILIFIKNNNLPFFHQLEINKKIFHQIQIDIKRLNPRHVKIGNQDISKSYQNILLLISHRRYNLGYVQGMADFLVPFLQSCPEYQAYFLYLDLIKKIEFNIINLQGNLILRFRETMENIDPVLCTYLSEIGLEFHVFSFRWFNCLFFREFKYEEYLKIFTFILAHKNINNILIYIAVGILSILKSDIIRQGYNDNVLMIQDLNNRKGVKVEKILEKAKRLYKCKKL</sequence>
<name>A0A0F9ZBB2_9MICR</name>
<dbReference type="Gene3D" id="1.10.8.270">
    <property type="entry name" value="putative rabgap domain of human tbc1 domain family member 14 like domains"/>
    <property type="match status" value="1"/>
</dbReference>
<dbReference type="RefSeq" id="XP_024330721.1">
    <property type="nucleotide sequence ID" value="XM_024475367.1"/>
</dbReference>
<dbReference type="VEuPathDB" id="MicrosporidiaDB:NCER_101918"/>
<dbReference type="GO" id="GO:0005096">
    <property type="term" value="F:GTPase activator activity"/>
    <property type="evidence" value="ECO:0007669"/>
    <property type="project" value="TreeGrafter"/>
</dbReference>
<feature type="domain" description="Rab-GAP TBC" evidence="1">
    <location>
        <begin position="27"/>
        <end position="233"/>
    </location>
</feature>
<dbReference type="PANTHER" id="PTHR22957">
    <property type="entry name" value="TBC1 DOMAIN FAMILY MEMBER GTPASE-ACTIVATING PROTEIN"/>
    <property type="match status" value="1"/>
</dbReference>
<accession>A0A0F9ZBB2</accession>
<evidence type="ECO:0000313" key="3">
    <source>
        <dbReference type="Proteomes" id="UP000034350"/>
    </source>
</evidence>
<protein>
    <submittedName>
        <fullName evidence="2">Gtpase activating protein</fullName>
    </submittedName>
</protein>
<organism evidence="2 3">
    <name type="scientific">Vairimorpha ceranae</name>
    <dbReference type="NCBI Taxonomy" id="40302"/>
    <lineage>
        <taxon>Eukaryota</taxon>
        <taxon>Fungi</taxon>
        <taxon>Fungi incertae sedis</taxon>
        <taxon>Microsporidia</taxon>
        <taxon>Nosematidae</taxon>
        <taxon>Vairimorpha</taxon>
    </lineage>
</organism>
<dbReference type="Proteomes" id="UP000034350">
    <property type="component" value="Unassembled WGS sequence"/>
</dbReference>
<evidence type="ECO:0000313" key="2">
    <source>
        <dbReference type="EMBL" id="KKO74979.1"/>
    </source>
</evidence>
<dbReference type="OrthoDB" id="26371at2759"/>
<comment type="caution">
    <text evidence="2">The sequence shown here is derived from an EMBL/GenBank/DDBJ whole genome shotgun (WGS) entry which is preliminary data.</text>
</comment>